<dbReference type="HOGENOM" id="CLU_2236064_0_0_1"/>
<dbReference type="EMBL" id="KL584987">
    <property type="protein sequence ID" value="KEQ82467.1"/>
    <property type="molecule type" value="Genomic_DNA"/>
</dbReference>
<dbReference type="AlphaFoldDB" id="A0A074XKA8"/>
<protein>
    <submittedName>
        <fullName evidence="2">Uncharacterized protein</fullName>
    </submittedName>
</protein>
<evidence type="ECO:0000313" key="3">
    <source>
        <dbReference type="Proteomes" id="UP000030706"/>
    </source>
</evidence>
<keyword evidence="1" id="KW-0472">Membrane</keyword>
<name>A0A074XKA8_AURPU</name>
<evidence type="ECO:0000256" key="1">
    <source>
        <dbReference type="SAM" id="Phobius"/>
    </source>
</evidence>
<dbReference type="RefSeq" id="XP_029758654.1">
    <property type="nucleotide sequence ID" value="XM_029910156.1"/>
</dbReference>
<dbReference type="GeneID" id="40752462"/>
<sequence>MTSSARNDSVHSIRRSHSTLLLAGSLTNLFALNLAVLPRAMLRLLTGFLMSSIYVAGRVIMSLASRGKITGDINLLWGGLFHRHGGAFLHPIKRHKVIDFYAIVH</sequence>
<feature type="transmembrane region" description="Helical" evidence="1">
    <location>
        <begin position="20"/>
        <end position="38"/>
    </location>
</feature>
<proteinExistence type="predicted"/>
<evidence type="ECO:0000313" key="2">
    <source>
        <dbReference type="EMBL" id="KEQ82467.1"/>
    </source>
</evidence>
<reference evidence="2 3" key="1">
    <citation type="journal article" date="2014" name="BMC Genomics">
        <title>Genome sequencing of four Aureobasidium pullulans varieties: biotechnological potential, stress tolerance, and description of new species.</title>
        <authorList>
            <person name="Gostin Ar C."/>
            <person name="Ohm R.A."/>
            <person name="Kogej T."/>
            <person name="Sonjak S."/>
            <person name="Turk M."/>
            <person name="Zajc J."/>
            <person name="Zalar P."/>
            <person name="Grube M."/>
            <person name="Sun H."/>
            <person name="Han J."/>
            <person name="Sharma A."/>
            <person name="Chiniquy J."/>
            <person name="Ngan C.Y."/>
            <person name="Lipzen A."/>
            <person name="Barry K."/>
            <person name="Grigoriev I.V."/>
            <person name="Gunde-Cimerman N."/>
        </authorList>
    </citation>
    <scope>NUCLEOTIDE SEQUENCE [LARGE SCALE GENOMIC DNA]</scope>
    <source>
        <strain evidence="2 3">EXF-150</strain>
    </source>
</reference>
<keyword evidence="1" id="KW-0812">Transmembrane</keyword>
<keyword evidence="3" id="KW-1185">Reference proteome</keyword>
<gene>
    <name evidence="2" type="ORF">M438DRAFT_52518</name>
</gene>
<keyword evidence="1" id="KW-1133">Transmembrane helix</keyword>
<accession>A0A074XKA8</accession>
<organism evidence="2 3">
    <name type="scientific">Aureobasidium pullulans EXF-150</name>
    <dbReference type="NCBI Taxonomy" id="1043002"/>
    <lineage>
        <taxon>Eukaryota</taxon>
        <taxon>Fungi</taxon>
        <taxon>Dikarya</taxon>
        <taxon>Ascomycota</taxon>
        <taxon>Pezizomycotina</taxon>
        <taxon>Dothideomycetes</taxon>
        <taxon>Dothideomycetidae</taxon>
        <taxon>Dothideales</taxon>
        <taxon>Saccotheciaceae</taxon>
        <taxon>Aureobasidium</taxon>
    </lineage>
</organism>
<dbReference type="Proteomes" id="UP000030706">
    <property type="component" value="Unassembled WGS sequence"/>
</dbReference>